<dbReference type="KEGG" id="lma:LMJF_35_3770"/>
<accession>E9AFK1</accession>
<keyword evidence="2" id="KW-1133">Transmembrane helix</keyword>
<evidence type="ECO:0000313" key="4">
    <source>
        <dbReference type="Proteomes" id="UP000000542"/>
    </source>
</evidence>
<dbReference type="GO" id="GO:0020023">
    <property type="term" value="C:kinetoplast"/>
    <property type="evidence" value="ECO:0000266"/>
    <property type="project" value="GeneDB"/>
</dbReference>
<keyword evidence="4" id="KW-1185">Reference proteome</keyword>
<organism evidence="3 4">
    <name type="scientific">Leishmania major</name>
    <dbReference type="NCBI Taxonomy" id="5664"/>
    <lineage>
        <taxon>Eukaryota</taxon>
        <taxon>Discoba</taxon>
        <taxon>Euglenozoa</taxon>
        <taxon>Kinetoplastea</taxon>
        <taxon>Metakinetoplastina</taxon>
        <taxon>Trypanosomatida</taxon>
        <taxon>Trypanosomatidae</taxon>
        <taxon>Leishmaniinae</taxon>
        <taxon>Leishmania</taxon>
    </lineage>
</organism>
<dbReference type="AlphaFoldDB" id="E9AFK1"/>
<dbReference type="OMA" id="RNIPCGV"/>
<proteinExistence type="predicted"/>
<dbReference type="VEuPathDB" id="TriTrypDB:LMJSD75_350044700"/>
<evidence type="ECO:0000256" key="2">
    <source>
        <dbReference type="SAM" id="Phobius"/>
    </source>
</evidence>
<dbReference type="InParanoid" id="E9AFK1"/>
<feature type="compositionally biased region" description="Basic and acidic residues" evidence="1">
    <location>
        <begin position="632"/>
        <end position="652"/>
    </location>
</feature>
<reference evidence="3 4" key="2">
    <citation type="journal article" date="2011" name="Genome Res.">
        <title>Chromosome and gene copy number variation allow major structural change between species and strains of Leishmania.</title>
        <authorList>
            <person name="Rogers M.B."/>
            <person name="Hilley J.D."/>
            <person name="Dickens N.J."/>
            <person name="Wilkes J."/>
            <person name="Bates P.A."/>
            <person name="Depledge D.P."/>
            <person name="Harris D."/>
            <person name="Her Y."/>
            <person name="Herzyk P."/>
            <person name="Imamura H."/>
            <person name="Otto T.D."/>
            <person name="Sanders M."/>
            <person name="Seeger K."/>
            <person name="Dujardin J.C."/>
            <person name="Berriman M."/>
            <person name="Smith D.F."/>
            <person name="Hertz-Fowler C."/>
            <person name="Mottram J.C."/>
        </authorList>
    </citation>
    <scope>NUCLEOTIDE SEQUENCE [LARGE SCALE GENOMIC DNA]</scope>
    <source>
        <strain evidence="4">MHOM/IL/81/Friedlin</strain>
    </source>
</reference>
<keyword evidence="2" id="KW-0812">Transmembrane</keyword>
<evidence type="ECO:0000313" key="3">
    <source>
        <dbReference type="EMBL" id="CBZ13005.1"/>
    </source>
</evidence>
<feature type="transmembrane region" description="Helical" evidence="2">
    <location>
        <begin position="580"/>
        <end position="602"/>
    </location>
</feature>
<dbReference type="RefSeq" id="XP_003722771.1">
    <property type="nucleotide sequence ID" value="XM_003722723.1"/>
</dbReference>
<feature type="region of interest" description="Disordered" evidence="1">
    <location>
        <begin position="630"/>
        <end position="652"/>
    </location>
</feature>
<dbReference type="eggNOG" id="ENOG502S133">
    <property type="taxonomic scope" value="Eukaryota"/>
</dbReference>
<dbReference type="HOGENOM" id="CLU_420635_0_0_1"/>
<evidence type="ECO:0008006" key="5">
    <source>
        <dbReference type="Google" id="ProtNLM"/>
    </source>
</evidence>
<dbReference type="VEuPathDB" id="TriTrypDB:LMJLV39_350045300"/>
<name>E9AFK1_LEIMA</name>
<keyword evidence="2" id="KW-0472">Membrane</keyword>
<dbReference type="EMBL" id="FR796431">
    <property type="protein sequence ID" value="CBZ13005.1"/>
    <property type="molecule type" value="Genomic_DNA"/>
</dbReference>
<dbReference type="Proteomes" id="UP000000542">
    <property type="component" value="Chromosome 35"/>
</dbReference>
<sequence>MTRTSSSAVVTTLAVTATLLALLSVSVAVSAVNLLPLVGEGLFDVEVVCRSAMLSEPTVYNRSVISAFRFSVNASAGSTNEKVYLPLYVERILDNDYVRTYYINSTDKYNISDTEGCVHTKGSYESSDEVLLAGSLITMLRSPLSAKPYPSIIRGIAVNNYSGQYDLTIPRSYGGLGVPATYRAAVLTSTQHWLVNLMSVDLTPVSIEVTTTGAASTINNCLFTFSFFGSNVSSVQGSLPSSCTNSSSVHPRLWKASNVALPMMRAPAGAATAFSSRPSVFTSSSETSSSASAADTADYTMPAVPDIFTANFLVVSPLEDSFYQVRASYSLYAGFSRTSLQFPVKGIAGRVYKHEWYSSSWNQMSYYHTEFAVPSGQGQADEALRKYFFPDLNTCKRVVIAYDLIARSASSLLLYSPNVPPTFVGNQTVRNIPCGVWVAELEGVRVTWYWATDDLVDTTSFWTDNSISGASTYARLVRMTVTGKGGAPPLFTHHPFFPQRTAFPVTDRDVACTAMMPSEADMGCYTYAKNADYTYIYEITSFVPYVRRNDYDIPAACAGVKILGSIPSFQCNYKGITGGVASILLTVVALLFSLAGGCCVWCPFSRIVRQQQDELARFAWEIRLAQSANGTEGHDTTDVVAKSEPDVRNPSL</sequence>
<dbReference type="GO" id="GO:0005739">
    <property type="term" value="C:mitochondrion"/>
    <property type="evidence" value="ECO:0000266"/>
    <property type="project" value="GeneDB"/>
</dbReference>
<protein>
    <recommendedName>
        <fullName evidence="5">Enriched in surface-labeled proteome protein 9</fullName>
    </recommendedName>
</protein>
<dbReference type="GO" id="GO:0005768">
    <property type="term" value="C:endosome"/>
    <property type="evidence" value="ECO:0000266"/>
    <property type="project" value="GeneDB"/>
</dbReference>
<reference evidence="3 4" key="1">
    <citation type="journal article" date="2005" name="Science">
        <title>The genome of the kinetoplastid parasite, Leishmania major.</title>
        <authorList>
            <person name="Ivens A.C."/>
            <person name="Peacock C.S."/>
            <person name="Worthey E.A."/>
            <person name="Murphy L."/>
            <person name="Aggarwal G."/>
            <person name="Berriman M."/>
            <person name="Sisk E."/>
            <person name="Rajandream M.A."/>
            <person name="Adlem E."/>
            <person name="Aert R."/>
            <person name="Anupama A."/>
            <person name="Apostolou Z."/>
            <person name="Attipoe P."/>
            <person name="Bason N."/>
            <person name="Bauser C."/>
            <person name="Beck A."/>
            <person name="Beverley S.M."/>
            <person name="Bianchettin G."/>
            <person name="Borzym K."/>
            <person name="Bothe G."/>
            <person name="Bruschi C.V."/>
            <person name="Collins M."/>
            <person name="Cadag E."/>
            <person name="Ciarloni L."/>
            <person name="Clayton C."/>
            <person name="Coulson R.M."/>
            <person name="Cronin A."/>
            <person name="Cruz A.K."/>
            <person name="Davies R.M."/>
            <person name="De Gaudenzi J."/>
            <person name="Dobson D.E."/>
            <person name="Duesterhoeft A."/>
            <person name="Fazelina G."/>
            <person name="Fosker N."/>
            <person name="Frasch A.C."/>
            <person name="Fraser A."/>
            <person name="Fuchs M."/>
            <person name="Gabel C."/>
            <person name="Goble A."/>
            <person name="Goffeau A."/>
            <person name="Harris D."/>
            <person name="Hertz-Fowler C."/>
            <person name="Hilbert H."/>
            <person name="Horn D."/>
            <person name="Huang Y."/>
            <person name="Klages S."/>
            <person name="Knights A."/>
            <person name="Kube M."/>
            <person name="Larke N."/>
            <person name="Litvin L."/>
            <person name="Lord A."/>
            <person name="Louie T."/>
            <person name="Marra M."/>
            <person name="Masuy D."/>
            <person name="Matthews K."/>
            <person name="Michaeli S."/>
            <person name="Mottram J.C."/>
            <person name="Muller-Auer S."/>
            <person name="Munden H."/>
            <person name="Nelson S."/>
            <person name="Norbertczak H."/>
            <person name="Oliver K."/>
            <person name="O'neil S."/>
            <person name="Pentony M."/>
            <person name="Pohl T.M."/>
            <person name="Price C."/>
            <person name="Purnelle B."/>
            <person name="Quail M.A."/>
            <person name="Rabbinowitsch E."/>
            <person name="Reinhardt R."/>
            <person name="Rieger M."/>
            <person name="Rinta J."/>
            <person name="Robben J."/>
            <person name="Robertson L."/>
            <person name="Ruiz J.C."/>
            <person name="Rutter S."/>
            <person name="Saunders D."/>
            <person name="Schafer M."/>
            <person name="Schein J."/>
            <person name="Schwartz D.C."/>
            <person name="Seeger K."/>
            <person name="Seyler A."/>
            <person name="Sharp S."/>
            <person name="Shin H."/>
            <person name="Sivam D."/>
            <person name="Squares R."/>
            <person name="Squares S."/>
            <person name="Tosato V."/>
            <person name="Vogt C."/>
            <person name="Volckaert G."/>
            <person name="Wambutt R."/>
            <person name="Warren T."/>
            <person name="Wedler H."/>
            <person name="Woodward J."/>
            <person name="Zhou S."/>
            <person name="Zimmermann W."/>
            <person name="Smith D.F."/>
            <person name="Blackwell J.M."/>
            <person name="Stuart K.D."/>
            <person name="Barrell B."/>
            <person name="Myler P.J."/>
        </authorList>
    </citation>
    <scope>NUCLEOTIDE SEQUENCE [LARGE SCALE GENOMIC DNA]</scope>
    <source>
        <strain evidence="4">MHOM/IL/81/Friedlin</strain>
    </source>
</reference>
<dbReference type="VEuPathDB" id="TriTrypDB:LmjF.35.3770"/>
<evidence type="ECO:0000256" key="1">
    <source>
        <dbReference type="SAM" id="MobiDB-lite"/>
    </source>
</evidence>
<dbReference type="GeneID" id="12980532"/>
<dbReference type="VEuPathDB" id="TriTrypDB:LMJFC_350048300"/>
<gene>
    <name evidence="3" type="ORF">LMJF_35_3770</name>
</gene>